<evidence type="ECO:0000256" key="12">
    <source>
        <dbReference type="SAM" id="SignalP"/>
    </source>
</evidence>
<evidence type="ECO:0000256" key="1">
    <source>
        <dbReference type="ARBA" id="ARBA00004571"/>
    </source>
</evidence>
<feature type="domain" description="TonB-dependent receptor-like beta-barrel" evidence="13">
    <location>
        <begin position="418"/>
        <end position="883"/>
    </location>
</feature>
<proteinExistence type="inferred from homology"/>
<dbReference type="SUPFAM" id="SSF49464">
    <property type="entry name" value="Carboxypeptidase regulatory domain-like"/>
    <property type="match status" value="1"/>
</dbReference>
<dbReference type="Proteomes" id="UP001182991">
    <property type="component" value="Unassembled WGS sequence"/>
</dbReference>
<keyword evidence="5 12" id="KW-0732">Signal</keyword>
<evidence type="ECO:0000259" key="13">
    <source>
        <dbReference type="Pfam" id="PF00593"/>
    </source>
</evidence>
<evidence type="ECO:0000313" key="15">
    <source>
        <dbReference type="EMBL" id="MDT0295528.1"/>
    </source>
</evidence>
<evidence type="ECO:0000256" key="8">
    <source>
        <dbReference type="ARBA" id="ARBA00023170"/>
    </source>
</evidence>
<evidence type="ECO:0000256" key="11">
    <source>
        <dbReference type="RuleBase" id="RU003357"/>
    </source>
</evidence>
<keyword evidence="2 10" id="KW-0813">Transport</keyword>
<name>A0ABU2KLF6_9FLAO</name>
<evidence type="ECO:0000313" key="16">
    <source>
        <dbReference type="Proteomes" id="UP001182991"/>
    </source>
</evidence>
<keyword evidence="3 10" id="KW-1134">Transmembrane beta strand</keyword>
<dbReference type="InterPro" id="IPR023996">
    <property type="entry name" value="TonB-dep_OMP_SusC/RagA"/>
</dbReference>
<accession>A0ABU2KLF6</accession>
<dbReference type="PROSITE" id="PS52016">
    <property type="entry name" value="TONB_DEPENDENT_REC_3"/>
    <property type="match status" value="1"/>
</dbReference>
<organism evidence="15 16">
    <name type="scientific">Mesonia ostreae</name>
    <dbReference type="NCBI Taxonomy" id="861110"/>
    <lineage>
        <taxon>Bacteria</taxon>
        <taxon>Pseudomonadati</taxon>
        <taxon>Bacteroidota</taxon>
        <taxon>Flavobacteriia</taxon>
        <taxon>Flavobacteriales</taxon>
        <taxon>Flavobacteriaceae</taxon>
        <taxon>Mesonia</taxon>
    </lineage>
</organism>
<dbReference type="InterPro" id="IPR039426">
    <property type="entry name" value="TonB-dep_rcpt-like"/>
</dbReference>
<dbReference type="Pfam" id="PF07715">
    <property type="entry name" value="Plug"/>
    <property type="match status" value="1"/>
</dbReference>
<gene>
    <name evidence="15" type="ORF">RLT85_12885</name>
</gene>
<dbReference type="Gene3D" id="2.170.130.10">
    <property type="entry name" value="TonB-dependent receptor, plug domain"/>
    <property type="match status" value="1"/>
</dbReference>
<evidence type="ECO:0000256" key="4">
    <source>
        <dbReference type="ARBA" id="ARBA00022692"/>
    </source>
</evidence>
<dbReference type="Gene3D" id="2.60.40.1120">
    <property type="entry name" value="Carboxypeptidase-like, regulatory domain"/>
    <property type="match status" value="1"/>
</dbReference>
<dbReference type="InterPro" id="IPR008969">
    <property type="entry name" value="CarboxyPept-like_regulatory"/>
</dbReference>
<dbReference type="Pfam" id="PF13715">
    <property type="entry name" value="CarbopepD_reg_2"/>
    <property type="match status" value="1"/>
</dbReference>
<dbReference type="InterPro" id="IPR000531">
    <property type="entry name" value="Beta-barrel_TonB"/>
</dbReference>
<evidence type="ECO:0000256" key="9">
    <source>
        <dbReference type="ARBA" id="ARBA00023237"/>
    </source>
</evidence>
<comment type="caution">
    <text evidence="15">The sequence shown here is derived from an EMBL/GenBank/DDBJ whole genome shotgun (WGS) entry which is preliminary data.</text>
</comment>
<dbReference type="InterPro" id="IPR036942">
    <property type="entry name" value="Beta-barrel_TonB_sf"/>
</dbReference>
<feature type="chain" id="PRO_5046392726" evidence="12">
    <location>
        <begin position="23"/>
        <end position="1040"/>
    </location>
</feature>
<sequence length="1040" mass="113658">MRTKFSGILTLLLAFVVQITFAQEKTVSGTVTDDQGLPLPGVNIIIKGTSSGTQTDFDGNYNLETSNGSTLVFSYIGFETQEITIGAASSYNITMEAGNTLDEVVVTALGIKRKKDQITTAYEVVDSESLNKANNPDVFQGLAGKVTGLQITKTNSGVNSSNRIILRGNRSISGDNQALIVVDGAISNANFLQSIDPNTIESVNVIKGANGSALYGQQGSNGVIVVTTRKGTDTGKMIVNVKSTIDFETVAFVPEQQTRYGQGWDYGNGPELITYENGAWGPEFDGQMANIGLPQADGTYITAPYSSRGGDHIKDFFQTGTTYQNGVTISSGDEEGYSFFSAQNQRTEFVIKNDKLNKSTFNYKGGKTLGKWRIGGNATYSYTATEESYARDFNNSIFRQLVQTPTNVPIEAFANSGNEGHWNGYYLNPYWVRDNKRRNIDSNRFNLLGEIEYSFNDNIQALIRTNGLFNYNNNQSYGNEYKEPLSVQAITNNGENRNQSSYYSTYNSQYQKYYTDAIVSFSYPDLVDDFTFDANIGLNNQYEKVTQVNVGGSGLTVPNLYSTTNLSGEFDKNYTGDSRSSSRRYGVYGNLDIGYKDFLFLNVTGRNDWSSVLAKENNSFFYPSAGLSFIPTKAFPSLKGDVLNYAKITASVVKVGSDGQIQPYRINSLYTQGYGFPYGGNNSFVLPLSQTDPALEPEFTSSQEVGLNLGFFNDRVTFDGTYYQFTTDNQITTISTPASSGLSSATVNLAETEGWGTELDLGIVPIRTDDFQWNVNFGFTKNYTEVVSVTDETNEVRIGGNNASGIFAIAGEQFPTLKTTGYARDDQGRVIVDPLTGNPETASDLQVQGNTTPDYILNLNTSLTYKGLTLSATMDYRTGHVFYSQSYSGYLFSGQTVESAQGGRTAFIFPNSAIPNPDGDGYIANTSVPTAGSGIEFSDYYGSSAVSGVAENSVFDATAFKLRELSLRYDINKDLLENTLLTGVSISAVARNLFILFPEENRGYNDPETNFSNGSNAIGIASLDQYPTTRSFGFGINLTF</sequence>
<feature type="signal peptide" evidence="12">
    <location>
        <begin position="1"/>
        <end position="22"/>
    </location>
</feature>
<evidence type="ECO:0000256" key="5">
    <source>
        <dbReference type="ARBA" id="ARBA00022729"/>
    </source>
</evidence>
<evidence type="ECO:0000256" key="6">
    <source>
        <dbReference type="ARBA" id="ARBA00023077"/>
    </source>
</evidence>
<protein>
    <submittedName>
        <fullName evidence="15">SusC/RagA family TonB-linked outer membrane protein</fullName>
    </submittedName>
</protein>
<dbReference type="RefSeq" id="WP_311402453.1">
    <property type="nucleotide sequence ID" value="NZ_JAVRBG010000014.1"/>
</dbReference>
<dbReference type="InterPro" id="IPR012910">
    <property type="entry name" value="Plug_dom"/>
</dbReference>
<keyword evidence="4 10" id="KW-0812">Transmembrane</keyword>
<dbReference type="InterPro" id="IPR037066">
    <property type="entry name" value="Plug_dom_sf"/>
</dbReference>
<evidence type="ECO:0000256" key="10">
    <source>
        <dbReference type="PROSITE-ProRule" id="PRU01360"/>
    </source>
</evidence>
<evidence type="ECO:0000256" key="3">
    <source>
        <dbReference type="ARBA" id="ARBA00022452"/>
    </source>
</evidence>
<dbReference type="PANTHER" id="PTHR30069:SF29">
    <property type="entry name" value="HEMOGLOBIN AND HEMOGLOBIN-HAPTOGLOBIN-BINDING PROTEIN 1-RELATED"/>
    <property type="match status" value="1"/>
</dbReference>
<evidence type="ECO:0000256" key="7">
    <source>
        <dbReference type="ARBA" id="ARBA00023136"/>
    </source>
</evidence>
<dbReference type="SUPFAM" id="SSF56935">
    <property type="entry name" value="Porins"/>
    <property type="match status" value="1"/>
</dbReference>
<comment type="subcellular location">
    <subcellularLocation>
        <location evidence="1 10">Cell outer membrane</location>
        <topology evidence="1 10">Multi-pass membrane protein</topology>
    </subcellularLocation>
</comment>
<feature type="domain" description="TonB-dependent receptor plug" evidence="14">
    <location>
        <begin position="115"/>
        <end position="223"/>
    </location>
</feature>
<keyword evidence="8" id="KW-0675">Receptor</keyword>
<dbReference type="PANTHER" id="PTHR30069">
    <property type="entry name" value="TONB-DEPENDENT OUTER MEMBRANE RECEPTOR"/>
    <property type="match status" value="1"/>
</dbReference>
<keyword evidence="7 10" id="KW-0472">Membrane</keyword>
<dbReference type="Gene3D" id="2.40.170.20">
    <property type="entry name" value="TonB-dependent receptor, beta-barrel domain"/>
    <property type="match status" value="1"/>
</dbReference>
<dbReference type="EMBL" id="JAVRBG010000014">
    <property type="protein sequence ID" value="MDT0295528.1"/>
    <property type="molecule type" value="Genomic_DNA"/>
</dbReference>
<evidence type="ECO:0000256" key="2">
    <source>
        <dbReference type="ARBA" id="ARBA00022448"/>
    </source>
</evidence>
<evidence type="ECO:0000259" key="14">
    <source>
        <dbReference type="Pfam" id="PF07715"/>
    </source>
</evidence>
<comment type="similarity">
    <text evidence="10 11">Belongs to the TonB-dependent receptor family.</text>
</comment>
<keyword evidence="6 11" id="KW-0798">TonB box</keyword>
<reference evidence="16" key="1">
    <citation type="submission" date="2023-07" db="EMBL/GenBank/DDBJ databases">
        <title>Isolating and identifying novel microbial strains from the Mariana Trench.</title>
        <authorList>
            <person name="Fu H."/>
        </authorList>
    </citation>
    <scope>NUCLEOTIDE SEQUENCE [LARGE SCALE GENOMIC DNA]</scope>
    <source>
        <strain evidence="16">T-y2</strain>
    </source>
</reference>
<dbReference type="NCBIfam" id="TIGR04056">
    <property type="entry name" value="OMP_RagA_SusC"/>
    <property type="match status" value="1"/>
</dbReference>
<keyword evidence="16" id="KW-1185">Reference proteome</keyword>
<keyword evidence="9 10" id="KW-0998">Cell outer membrane</keyword>
<dbReference type="Pfam" id="PF00593">
    <property type="entry name" value="TonB_dep_Rec_b-barrel"/>
    <property type="match status" value="1"/>
</dbReference>